<dbReference type="Pfam" id="PF04471">
    <property type="entry name" value="Mrr_cat"/>
    <property type="match status" value="1"/>
</dbReference>
<dbReference type="SUPFAM" id="SSF52980">
    <property type="entry name" value="Restriction endonuclease-like"/>
    <property type="match status" value="1"/>
</dbReference>
<keyword evidence="3" id="KW-0378">Hydrolase</keyword>
<accession>X5IX34</accession>
<dbReference type="RefSeq" id="WP_001001286.1">
    <property type="nucleotide sequence ID" value="NZ_BDUR01000005.1"/>
</dbReference>
<dbReference type="GO" id="GO:0003677">
    <property type="term" value="F:DNA binding"/>
    <property type="evidence" value="ECO:0007669"/>
    <property type="project" value="InterPro"/>
</dbReference>
<keyword evidence="3" id="KW-0540">Nuclease</keyword>
<dbReference type="EMBL" id="JAIUEN010000493">
    <property type="protein sequence ID" value="MCE3364048.1"/>
    <property type="molecule type" value="Genomic_DNA"/>
</dbReference>
<dbReference type="GO" id="GO:0009307">
    <property type="term" value="P:DNA restriction-modification system"/>
    <property type="evidence" value="ECO:0007669"/>
    <property type="project" value="InterPro"/>
</dbReference>
<evidence type="ECO:0000313" key="2">
    <source>
        <dbReference type="EMBL" id="BAO65760.1"/>
    </source>
</evidence>
<reference evidence="3" key="3">
    <citation type="submission" date="2023-08" db="EMBL/GenBank/DDBJ databases">
        <authorList>
            <person name="Zhao H."/>
            <person name="Wang X."/>
        </authorList>
    </citation>
    <scope>NUCLEOTIDE SEQUENCE</scope>
    <source>
        <strain evidence="3">NC-4</strain>
    </source>
</reference>
<gene>
    <name evidence="3" type="ORF">LB359_17595</name>
</gene>
<reference evidence="3" key="2">
    <citation type="journal article" date="2021" name="Front Med (Lausanne)">
        <title>The Prevalence and Determinants of Fusidic Acid Resistance Among Methicillin-Resistant Staphylococcus aureus Clinical Isolates in China.</title>
        <authorList>
            <person name="Zhao H."/>
            <person name="Wang X."/>
            <person name="Wang B."/>
            <person name="Xu Y."/>
            <person name="Rao L."/>
            <person name="Wan B."/>
            <person name="Guo Y."/>
            <person name="Wu X."/>
            <person name="Yu J."/>
            <person name="Chen L."/>
            <person name="Li M."/>
            <person name="Yu F."/>
        </authorList>
    </citation>
    <scope>NUCLEOTIDE SEQUENCE</scope>
    <source>
        <strain evidence="3">NC-4</strain>
    </source>
</reference>
<dbReference type="InterPro" id="IPR007560">
    <property type="entry name" value="Restrct_endonuc_IV_Mrr"/>
</dbReference>
<proteinExistence type="predicted"/>
<dbReference type="InterPro" id="IPR011335">
    <property type="entry name" value="Restrct_endonuc-II-like"/>
</dbReference>
<evidence type="ECO:0000259" key="1">
    <source>
        <dbReference type="Pfam" id="PF04471"/>
    </source>
</evidence>
<protein>
    <submittedName>
        <fullName evidence="3">Restriction endonuclease</fullName>
    </submittedName>
</protein>
<keyword evidence="3" id="KW-0255">Endonuclease</keyword>
<name>X5IX34_STAAU</name>
<organism evidence="2">
    <name type="scientific">Staphylococcus aureus</name>
    <dbReference type="NCBI Taxonomy" id="1280"/>
    <lineage>
        <taxon>Bacteria</taxon>
        <taxon>Bacillati</taxon>
        <taxon>Bacillota</taxon>
        <taxon>Bacilli</taxon>
        <taxon>Bacillales</taxon>
        <taxon>Staphylococcaceae</taxon>
        <taxon>Staphylococcus</taxon>
    </lineage>
</organism>
<dbReference type="EMBL" id="AB860417">
    <property type="protein sequence ID" value="BAO65760.1"/>
    <property type="molecule type" value="Genomic_DNA"/>
</dbReference>
<feature type="domain" description="Restriction endonuclease type IV Mrr" evidence="1">
    <location>
        <begin position="51"/>
        <end position="148"/>
    </location>
</feature>
<dbReference type="Proteomes" id="UP001200271">
    <property type="component" value="Unassembled WGS sequence"/>
</dbReference>
<reference evidence="2" key="1">
    <citation type="submission" date="2013-10" db="EMBL/GenBank/DDBJ databases">
        <title>Staphylococcus aureus pathogenicity island sequence.</title>
        <authorList>
            <person name="Suzuki Y."/>
            <person name="Nakama A."/>
            <person name="Kai A."/>
            <person name="Sato'o Y."/>
            <person name="Kamata Y."/>
        </authorList>
    </citation>
    <scope>NUCLEOTIDE SEQUENCE</scope>
    <source>
        <strain evidence="2">Tokyo12571</strain>
    </source>
</reference>
<sequence>MNEDIKFLMETLENVSFKDIDEQFVLDAEEYKTLVKDLSILEKPSVSTKEKGDRLERILINILSNSGLFNVTSNKRTSTNEIDIRVEKTTQLVLVENHYSFDVENVIYFECKNYSRKLGVTYIGKFFSILNVANIKLGVLITPYGLTGNGWYNGHGLCKKLHLKNDINIISITKEDLLKLNKISLLYLMQQKIHELQEDMDLELCFKQKHELVRNGDIVNEK</sequence>
<dbReference type="AlphaFoldDB" id="X5IX34"/>
<evidence type="ECO:0000313" key="3">
    <source>
        <dbReference type="EMBL" id="MCE3364048.1"/>
    </source>
</evidence>
<dbReference type="GO" id="GO:0004519">
    <property type="term" value="F:endonuclease activity"/>
    <property type="evidence" value="ECO:0007669"/>
    <property type="project" value="UniProtKB-KW"/>
</dbReference>